<keyword evidence="2 4" id="KW-0238">DNA-binding</keyword>
<comment type="caution">
    <text evidence="6">The sequence shown here is derived from an EMBL/GenBank/DDBJ whole genome shotgun (WGS) entry which is preliminary data.</text>
</comment>
<dbReference type="PANTHER" id="PTHR30055">
    <property type="entry name" value="HTH-TYPE TRANSCRIPTIONAL REGULATOR RUTR"/>
    <property type="match status" value="1"/>
</dbReference>
<protein>
    <submittedName>
        <fullName evidence="6">TetR/AcrR family transcriptional regulator</fullName>
    </submittedName>
</protein>
<name>A0A7X6M4N9_9NOCA</name>
<keyword evidence="7" id="KW-1185">Reference proteome</keyword>
<dbReference type="PRINTS" id="PR00455">
    <property type="entry name" value="HTHTETR"/>
</dbReference>
<dbReference type="InterPro" id="IPR001647">
    <property type="entry name" value="HTH_TetR"/>
</dbReference>
<dbReference type="SUPFAM" id="SSF46689">
    <property type="entry name" value="Homeodomain-like"/>
    <property type="match status" value="1"/>
</dbReference>
<reference evidence="6 7" key="1">
    <citation type="submission" date="2020-04" db="EMBL/GenBank/DDBJ databases">
        <title>MicrobeNet Type strains.</title>
        <authorList>
            <person name="Nicholson A.C."/>
        </authorList>
    </citation>
    <scope>NUCLEOTIDE SEQUENCE [LARGE SCALE GENOMIC DNA]</scope>
    <source>
        <strain evidence="6 7">DSM 44445</strain>
    </source>
</reference>
<evidence type="ECO:0000256" key="3">
    <source>
        <dbReference type="ARBA" id="ARBA00023163"/>
    </source>
</evidence>
<dbReference type="AlphaFoldDB" id="A0A7X6M4N9"/>
<dbReference type="InterPro" id="IPR011075">
    <property type="entry name" value="TetR_C"/>
</dbReference>
<dbReference type="InterPro" id="IPR036271">
    <property type="entry name" value="Tet_transcr_reg_TetR-rel_C_sf"/>
</dbReference>
<proteinExistence type="predicted"/>
<evidence type="ECO:0000259" key="5">
    <source>
        <dbReference type="PROSITE" id="PS50977"/>
    </source>
</evidence>
<accession>A0A7X6M4N9</accession>
<dbReference type="InterPro" id="IPR050109">
    <property type="entry name" value="HTH-type_TetR-like_transc_reg"/>
</dbReference>
<evidence type="ECO:0000256" key="4">
    <source>
        <dbReference type="PROSITE-ProRule" id="PRU00335"/>
    </source>
</evidence>
<evidence type="ECO:0000256" key="1">
    <source>
        <dbReference type="ARBA" id="ARBA00023015"/>
    </source>
</evidence>
<dbReference type="PROSITE" id="PS50977">
    <property type="entry name" value="HTH_TETR_2"/>
    <property type="match status" value="1"/>
</dbReference>
<dbReference type="Pfam" id="PF00440">
    <property type="entry name" value="TetR_N"/>
    <property type="match status" value="1"/>
</dbReference>
<dbReference type="GO" id="GO:0000976">
    <property type="term" value="F:transcription cis-regulatory region binding"/>
    <property type="evidence" value="ECO:0007669"/>
    <property type="project" value="TreeGrafter"/>
</dbReference>
<organism evidence="6 7">
    <name type="scientific">Nocardia veterana</name>
    <dbReference type="NCBI Taxonomy" id="132249"/>
    <lineage>
        <taxon>Bacteria</taxon>
        <taxon>Bacillati</taxon>
        <taxon>Actinomycetota</taxon>
        <taxon>Actinomycetes</taxon>
        <taxon>Mycobacteriales</taxon>
        <taxon>Nocardiaceae</taxon>
        <taxon>Nocardia</taxon>
    </lineage>
</organism>
<dbReference type="InterPro" id="IPR009057">
    <property type="entry name" value="Homeodomain-like_sf"/>
</dbReference>
<gene>
    <name evidence="6" type="ORF">HGA07_29345</name>
</gene>
<dbReference type="Gene3D" id="1.10.10.60">
    <property type="entry name" value="Homeodomain-like"/>
    <property type="match status" value="1"/>
</dbReference>
<evidence type="ECO:0000256" key="2">
    <source>
        <dbReference type="ARBA" id="ARBA00023125"/>
    </source>
</evidence>
<sequence length="199" mass="21600">MAGRQRDDRIDAIVLETTQRLLGEVGYAELSIGRIASEAGQYRPAIYRRWPSKRHLVVDVVARMLGEAPTPNTGDLRADLVSGMRTIVTALRDTPLGRILPALVADLAADPELAQHFLRTVFAPRRESTAARLRAAVGAGELDTVPDVEFVLDALAAPIYYRALFGHQPLDDSLAEQTVDTVLAAATKYVAPQGDRESG</sequence>
<dbReference type="EMBL" id="JAAXPE010000056">
    <property type="protein sequence ID" value="NKY89686.1"/>
    <property type="molecule type" value="Genomic_DNA"/>
</dbReference>
<dbReference type="SUPFAM" id="SSF48498">
    <property type="entry name" value="Tetracyclin repressor-like, C-terminal domain"/>
    <property type="match status" value="1"/>
</dbReference>
<dbReference type="Proteomes" id="UP000523447">
    <property type="component" value="Unassembled WGS sequence"/>
</dbReference>
<feature type="domain" description="HTH tetR-type" evidence="5">
    <location>
        <begin position="8"/>
        <end position="68"/>
    </location>
</feature>
<evidence type="ECO:0000313" key="6">
    <source>
        <dbReference type="EMBL" id="NKY89686.1"/>
    </source>
</evidence>
<dbReference type="GO" id="GO:0003700">
    <property type="term" value="F:DNA-binding transcription factor activity"/>
    <property type="evidence" value="ECO:0007669"/>
    <property type="project" value="TreeGrafter"/>
</dbReference>
<dbReference type="RefSeq" id="WP_051031623.1">
    <property type="nucleotide sequence ID" value="NZ_CAWPHS010000052.1"/>
</dbReference>
<keyword evidence="1" id="KW-0805">Transcription regulation</keyword>
<evidence type="ECO:0000313" key="7">
    <source>
        <dbReference type="Proteomes" id="UP000523447"/>
    </source>
</evidence>
<dbReference type="PANTHER" id="PTHR30055:SF148">
    <property type="entry name" value="TETR-FAMILY TRANSCRIPTIONAL REGULATOR"/>
    <property type="match status" value="1"/>
</dbReference>
<dbReference type="Gene3D" id="1.10.357.10">
    <property type="entry name" value="Tetracycline Repressor, domain 2"/>
    <property type="match status" value="1"/>
</dbReference>
<keyword evidence="3" id="KW-0804">Transcription</keyword>
<feature type="DNA-binding region" description="H-T-H motif" evidence="4">
    <location>
        <begin position="31"/>
        <end position="50"/>
    </location>
</feature>
<dbReference type="Pfam" id="PF16859">
    <property type="entry name" value="TetR_C_11"/>
    <property type="match status" value="1"/>
</dbReference>